<dbReference type="Gene3D" id="1.10.3760.10">
    <property type="entry name" value="PgpA-like"/>
    <property type="match status" value="1"/>
</dbReference>
<organism evidence="1 2">
    <name type="scientific">Candidatus Marsarchaeota G1 archaeon OSP_D</name>
    <dbReference type="NCBI Taxonomy" id="1978155"/>
    <lineage>
        <taxon>Archaea</taxon>
        <taxon>Candidatus Marsarchaeota</taxon>
        <taxon>Candidatus Marsarchaeota group 1</taxon>
    </lineage>
</organism>
<dbReference type="SUPFAM" id="SSF101307">
    <property type="entry name" value="YutG-like"/>
    <property type="match status" value="1"/>
</dbReference>
<dbReference type="Proteomes" id="UP000240880">
    <property type="component" value="Unassembled WGS sequence"/>
</dbReference>
<dbReference type="InterPro" id="IPR036681">
    <property type="entry name" value="PgpA-like_sf"/>
</dbReference>
<gene>
    <name evidence="1" type="ORF">B9Q01_06740</name>
</gene>
<comment type="caution">
    <text evidence="1">The sequence shown here is derived from an EMBL/GenBank/DDBJ whole genome shotgun (WGS) entry which is preliminary data.</text>
</comment>
<name>A0A2R6A991_9ARCH</name>
<dbReference type="InterPro" id="IPR002808">
    <property type="entry name" value="AdoCbi_amidolase"/>
</dbReference>
<protein>
    <recommendedName>
        <fullName evidence="3">YutG/PgpA domain-containing protein</fullName>
    </recommendedName>
</protein>
<dbReference type="GO" id="GO:0008962">
    <property type="term" value="F:phosphatidylglycerophosphatase activity"/>
    <property type="evidence" value="ECO:0007669"/>
    <property type="project" value="InterPro"/>
</dbReference>
<evidence type="ECO:0000313" key="1">
    <source>
        <dbReference type="EMBL" id="PSN82853.1"/>
    </source>
</evidence>
<dbReference type="GO" id="GO:0006629">
    <property type="term" value="P:lipid metabolic process"/>
    <property type="evidence" value="ECO:0007669"/>
    <property type="project" value="InterPro"/>
</dbReference>
<reference evidence="1 2" key="1">
    <citation type="submission" date="2017-04" db="EMBL/GenBank/DDBJ databases">
        <title>Novel microbial lineages endemic to geothermal iron-oxide mats fill important gaps in the evolutionary history of Archaea.</title>
        <authorList>
            <person name="Jay Z.J."/>
            <person name="Beam J.P."/>
            <person name="Dlakic M."/>
            <person name="Rusch D.B."/>
            <person name="Kozubal M.A."/>
            <person name="Inskeep W.P."/>
        </authorList>
    </citation>
    <scope>NUCLEOTIDE SEQUENCE [LARGE SCALE GENOMIC DNA]</scope>
    <source>
        <strain evidence="1">OSP_D</strain>
    </source>
</reference>
<dbReference type="Pfam" id="PF01955">
    <property type="entry name" value="CbiZ"/>
    <property type="match status" value="1"/>
</dbReference>
<sequence length="351" mass="37792">MDGVRVELIEDNLVIRFSSRVKCLSYAPYNGGLRETSCLLNHQVPKSFRKKPETELQSAIEELALPSDTVGFLTAASVKNYSQKSVRVNGKEVLALCTVGLSNARGVGESSENSSTINTFVVVEQTLNEQALVNALATAVEAKALAMFLLDVRSVTSSKPAVGTSTDALAVVTLGRGKALRYAGSATKVGSAIGKSVFECVKSGVAREASVVTRLCERGVTLDALFEAAKEGVVGKRPKGLKKRFMRELKNALSDPNVCALICAAMRLDDEASEGLVPNLKKSEYFKDSPKMLADEQIGEAIASYIAGTKGVNNFRYYDMLKPRVLRTLPMFLDDALCALVGATMVRVYES</sequence>
<evidence type="ECO:0008006" key="3">
    <source>
        <dbReference type="Google" id="ProtNLM"/>
    </source>
</evidence>
<accession>A0A2R6A991</accession>
<dbReference type="EMBL" id="NEXC01000048">
    <property type="protein sequence ID" value="PSN82853.1"/>
    <property type="molecule type" value="Genomic_DNA"/>
</dbReference>
<dbReference type="AlphaFoldDB" id="A0A2R6A991"/>
<evidence type="ECO:0000313" key="2">
    <source>
        <dbReference type="Proteomes" id="UP000240880"/>
    </source>
</evidence>
<dbReference type="PANTHER" id="PTHR35336:SF5">
    <property type="entry name" value="ADENOSYLCOBINAMIDE AMIDOHYDROLASE"/>
    <property type="match status" value="1"/>
</dbReference>
<dbReference type="PANTHER" id="PTHR35336">
    <property type="entry name" value="ADENOSYLCOBINAMIDE AMIDOHYDROLASE"/>
    <property type="match status" value="1"/>
</dbReference>
<dbReference type="InterPro" id="IPR052209">
    <property type="entry name" value="CbiZ"/>
</dbReference>
<dbReference type="NCBIfam" id="NF038002">
    <property type="entry name" value="bifunc_CbiS"/>
    <property type="match status" value="1"/>
</dbReference>
<proteinExistence type="predicted"/>